<dbReference type="Proteomes" id="UP000295433">
    <property type="component" value="Unassembled WGS sequence"/>
</dbReference>
<evidence type="ECO:0000313" key="1">
    <source>
        <dbReference type="EMBL" id="TCV08612.1"/>
    </source>
</evidence>
<dbReference type="InterPro" id="IPR009609">
    <property type="entry name" value="Phosphonate_metab_PhnG"/>
</dbReference>
<dbReference type="AlphaFoldDB" id="A0A4R3VTN1"/>
<protein>
    <submittedName>
        <fullName evidence="1">Methylphosphonate degradation complex subunit PhnG</fullName>
    </submittedName>
</protein>
<reference evidence="1 2" key="1">
    <citation type="submission" date="2019-03" db="EMBL/GenBank/DDBJ databases">
        <title>Genomic Encyclopedia of Type Strains, Phase IV (KMG-IV): sequencing the most valuable type-strain genomes for metagenomic binning, comparative biology and taxonomic classification.</title>
        <authorList>
            <person name="Goeker M."/>
        </authorList>
    </citation>
    <scope>NUCLEOTIDE SEQUENCE [LARGE SCALE GENOMIC DNA]</scope>
    <source>
        <strain evidence="1 2">DSM 16730</strain>
    </source>
</reference>
<dbReference type="GO" id="GO:0019634">
    <property type="term" value="P:organic phosphonate metabolic process"/>
    <property type="evidence" value="ECO:0007669"/>
    <property type="project" value="InterPro"/>
</dbReference>
<proteinExistence type="predicted"/>
<comment type="caution">
    <text evidence="1">The sequence shown here is derived from an EMBL/GenBank/DDBJ whole genome shotgun (WGS) entry which is preliminary data.</text>
</comment>
<dbReference type="NCBIfam" id="TIGR03293">
    <property type="entry name" value="PhnG_redo"/>
    <property type="match status" value="1"/>
</dbReference>
<name>A0A4R3VTN1_9GAMM</name>
<dbReference type="GO" id="GO:0015716">
    <property type="term" value="P:organic phosphonate transport"/>
    <property type="evidence" value="ECO:0007669"/>
    <property type="project" value="InterPro"/>
</dbReference>
<gene>
    <name evidence="1" type="ORF">EDC54_101115</name>
</gene>
<sequence>MSTDSVRQHWMSVLAHSDPERLQTQWQSLGITPNYRLIRPPEVGMIQVQARMGGEGQRFFMGDVTVTRAVVQLSEHSAPSSYGYSYVIGRNKPHAELSALIDALLQRPSLHRQLQNALIEPLYDQLLSLRKQRAQAIAASQVDFFTLVRGED</sequence>
<organism evidence="1 2">
    <name type="scientific">Samsonia erythrinae</name>
    <dbReference type="NCBI Taxonomy" id="160434"/>
    <lineage>
        <taxon>Bacteria</taxon>
        <taxon>Pseudomonadati</taxon>
        <taxon>Pseudomonadota</taxon>
        <taxon>Gammaproteobacteria</taxon>
        <taxon>Enterobacterales</taxon>
        <taxon>Pectobacteriaceae</taxon>
        <taxon>Samsonia</taxon>
    </lineage>
</organism>
<evidence type="ECO:0000313" key="2">
    <source>
        <dbReference type="Proteomes" id="UP000295433"/>
    </source>
</evidence>
<accession>A0A4R3VTN1</accession>
<dbReference type="Pfam" id="PF06754">
    <property type="entry name" value="PhnG"/>
    <property type="match status" value="1"/>
</dbReference>
<dbReference type="EMBL" id="SMBY01000001">
    <property type="protein sequence ID" value="TCV08612.1"/>
    <property type="molecule type" value="Genomic_DNA"/>
</dbReference>
<dbReference type="OrthoDB" id="530475at2"/>
<keyword evidence="2" id="KW-1185">Reference proteome</keyword>